<feature type="region of interest" description="Disordered" evidence="1">
    <location>
        <begin position="1"/>
        <end position="70"/>
    </location>
</feature>
<dbReference type="AlphaFoldDB" id="A0A401GIH7"/>
<dbReference type="EMBL" id="BFAD01000004">
    <property type="protein sequence ID" value="GBE81933.1"/>
    <property type="molecule type" value="Genomic_DNA"/>
</dbReference>
<gene>
    <name evidence="2" type="ORF">SCP_0403070</name>
</gene>
<keyword evidence="3" id="KW-1185">Reference proteome</keyword>
<organism evidence="2 3">
    <name type="scientific">Sparassis crispa</name>
    <dbReference type="NCBI Taxonomy" id="139825"/>
    <lineage>
        <taxon>Eukaryota</taxon>
        <taxon>Fungi</taxon>
        <taxon>Dikarya</taxon>
        <taxon>Basidiomycota</taxon>
        <taxon>Agaricomycotina</taxon>
        <taxon>Agaricomycetes</taxon>
        <taxon>Polyporales</taxon>
        <taxon>Sparassidaceae</taxon>
        <taxon>Sparassis</taxon>
    </lineage>
</organism>
<protein>
    <submittedName>
        <fullName evidence="2">Uncharacterized protein</fullName>
    </submittedName>
</protein>
<evidence type="ECO:0000256" key="1">
    <source>
        <dbReference type="SAM" id="MobiDB-lite"/>
    </source>
</evidence>
<reference evidence="2 3" key="1">
    <citation type="journal article" date="2018" name="Sci. Rep.">
        <title>Genome sequence of the cauliflower mushroom Sparassis crispa (Hanabiratake) and its association with beneficial usage.</title>
        <authorList>
            <person name="Kiyama R."/>
            <person name="Furutani Y."/>
            <person name="Kawaguchi K."/>
            <person name="Nakanishi T."/>
        </authorList>
    </citation>
    <scope>NUCLEOTIDE SEQUENCE [LARGE SCALE GENOMIC DNA]</scope>
</reference>
<sequence length="149" mass="16400">MSIASGPRHQDPSHGVRDAPFREDLARPDDAQLPDESEGEGEGEDEDEDSLAPALSRTPSSPPLVDVDLPQSELDLTMTFESILAESSRASNPEVEIVQKRASNVLKLTQENEKLKAELRAMTERLEAAERRQRELRQKVGRPGEGSAT</sequence>
<dbReference type="GeneID" id="38778850"/>
<accession>A0A401GIH7</accession>
<feature type="compositionally biased region" description="Acidic residues" evidence="1">
    <location>
        <begin position="32"/>
        <end position="50"/>
    </location>
</feature>
<name>A0A401GIH7_9APHY</name>
<dbReference type="Proteomes" id="UP000287166">
    <property type="component" value="Unassembled WGS sequence"/>
</dbReference>
<comment type="caution">
    <text evidence="2">The sequence shown here is derived from an EMBL/GenBank/DDBJ whole genome shotgun (WGS) entry which is preliminary data.</text>
</comment>
<proteinExistence type="predicted"/>
<dbReference type="InParanoid" id="A0A401GIH7"/>
<dbReference type="OrthoDB" id="3254913at2759"/>
<feature type="region of interest" description="Disordered" evidence="1">
    <location>
        <begin position="130"/>
        <end position="149"/>
    </location>
</feature>
<evidence type="ECO:0000313" key="3">
    <source>
        <dbReference type="Proteomes" id="UP000287166"/>
    </source>
</evidence>
<feature type="compositionally biased region" description="Basic and acidic residues" evidence="1">
    <location>
        <begin position="8"/>
        <end position="30"/>
    </location>
</feature>
<evidence type="ECO:0000313" key="2">
    <source>
        <dbReference type="EMBL" id="GBE81933.1"/>
    </source>
</evidence>
<dbReference type="RefSeq" id="XP_027612846.1">
    <property type="nucleotide sequence ID" value="XM_027757045.1"/>
</dbReference>